<proteinExistence type="inferred from homology"/>
<evidence type="ECO:0000313" key="20">
    <source>
        <dbReference type="EMBL" id="OMJ82799.1"/>
    </source>
</evidence>
<dbReference type="InterPro" id="IPR032631">
    <property type="entry name" value="P-type_ATPase_N"/>
</dbReference>
<feature type="transmembrane region" description="Helical" evidence="16">
    <location>
        <begin position="923"/>
        <end position="943"/>
    </location>
</feature>
<dbReference type="GO" id="GO:0005886">
    <property type="term" value="C:plasma membrane"/>
    <property type="evidence" value="ECO:0007669"/>
    <property type="project" value="TreeGrafter"/>
</dbReference>
<dbReference type="GO" id="GO:0005524">
    <property type="term" value="F:ATP binding"/>
    <property type="evidence" value="ECO:0007669"/>
    <property type="project" value="UniProtKB-UniRule"/>
</dbReference>
<dbReference type="InterPro" id="IPR023298">
    <property type="entry name" value="ATPase_P-typ_TM_dom_sf"/>
</dbReference>
<comment type="caution">
    <text evidence="20">The sequence shown here is derived from an EMBL/GenBank/DDBJ whole genome shotgun (WGS) entry which is preliminary data.</text>
</comment>
<dbReference type="PANTHER" id="PTHR24092">
    <property type="entry name" value="PROBABLE PHOSPHOLIPID-TRANSPORTING ATPASE"/>
    <property type="match status" value="1"/>
</dbReference>
<evidence type="ECO:0000313" key="21">
    <source>
        <dbReference type="Proteomes" id="UP000187209"/>
    </source>
</evidence>
<evidence type="ECO:0000256" key="3">
    <source>
        <dbReference type="ARBA" id="ARBA00008109"/>
    </source>
</evidence>
<feature type="binding site" evidence="14">
    <location>
        <position position="389"/>
    </location>
    <ligand>
        <name>ATP</name>
        <dbReference type="ChEBI" id="CHEBI:30616"/>
    </ligand>
</feature>
<feature type="binding site" evidence="15">
    <location>
        <position position="390"/>
    </location>
    <ligand>
        <name>Mg(2+)</name>
        <dbReference type="ChEBI" id="CHEBI:18420"/>
    </ligand>
</feature>
<feature type="binding site" evidence="14">
    <location>
        <position position="837"/>
    </location>
    <ligand>
        <name>ATP</name>
        <dbReference type="ChEBI" id="CHEBI:30616"/>
    </ligand>
</feature>
<comment type="cofactor">
    <cofactor evidence="15">
        <name>Mg(2+)</name>
        <dbReference type="ChEBI" id="CHEBI:18420"/>
    </cofactor>
</comment>
<evidence type="ECO:0000256" key="10">
    <source>
        <dbReference type="ARBA" id="ARBA00022989"/>
    </source>
</evidence>
<evidence type="ECO:0000256" key="5">
    <source>
        <dbReference type="ARBA" id="ARBA00022723"/>
    </source>
</evidence>
<feature type="binding site" evidence="14">
    <location>
        <position position="694"/>
    </location>
    <ligand>
        <name>ATP</name>
        <dbReference type="ChEBI" id="CHEBI:30616"/>
    </ligand>
</feature>
<dbReference type="InterPro" id="IPR006539">
    <property type="entry name" value="P-type_ATPase_IV"/>
</dbReference>
<feature type="binding site" evidence="14">
    <location>
        <position position="696"/>
    </location>
    <ligand>
        <name>ATP</name>
        <dbReference type="ChEBI" id="CHEBI:30616"/>
    </ligand>
</feature>
<evidence type="ECO:0000259" key="19">
    <source>
        <dbReference type="Pfam" id="PF16212"/>
    </source>
</evidence>
<dbReference type="Gene3D" id="3.40.50.1000">
    <property type="entry name" value="HAD superfamily/HAD-like"/>
    <property type="match status" value="1"/>
</dbReference>
<keyword evidence="9 16" id="KW-1278">Translocase</keyword>
<dbReference type="GO" id="GO:0140326">
    <property type="term" value="F:ATPase-coupled intramembrane lipid transporter activity"/>
    <property type="evidence" value="ECO:0007669"/>
    <property type="project" value="UniProtKB-EC"/>
</dbReference>
<dbReference type="InterPro" id="IPR032630">
    <property type="entry name" value="P_typ_ATPase_c"/>
</dbReference>
<dbReference type="SUPFAM" id="SSF81653">
    <property type="entry name" value="Calcium ATPase, transduction domain A"/>
    <property type="match status" value="1"/>
</dbReference>
<keyword evidence="6 14" id="KW-0547">Nucleotide-binding</keyword>
<sequence length="1196" mass="137482">MSGQTELSSRVIWANCPELNRGFSDNKVVTTKYNLLTFLPFSLFIQFRKVSNIYFLITAILQSIPQISPLQPFTAIAPLVFVLSVSMIREGIEDYLRYKSDKEINNSPTSVYSNTIFQDIPFAKIRVGNVVLVKKNEVFPCDLVMLANSSENGIAYIETSSLDGEKALKPRKSFKETSYELKPNKIHRIANRLKCEFPNARLYNFSGSYDYRGKVLSLDKSNLLLAGAFLRNTEWAIGISVYTGKDTKLRQNMMERKYKESRIEKTANRYIILIIVLQFFLCLSAAIASGFWVSRNIRNHSYIRYVSSYDIYDQGGAQGVLSYFTYFLLLNTMLPISLIISLELLKLGQGFFMMMDLTMYSEKRDRCCKVSSFSLNEELGMIKHIFSDKTGTLTCNQMEFKFLSVGNRIYGDSSSLMNFGLKTKVTYEDREIKYTFFDKNIENDLFATGNPIPLKFPVQMRNGMSAVDYSTQQELAGMMMKCLSLCHECLIEIENNEIKYTGPSPDDVVLVDTAKRLGYQLTSIRSEFMVLDIIPFRMKEDKISEVFERICILEFNSDRKRMSVILKEVNTGNYLIFMKGADLMMFQRISKNNNPGYVEYIKRNVDIFSSRGFRTLVMSFKYIEPHEFAIWKEKYDYAITLITGREEAVDKVAEEIEKDMLLLGCSSVEDALQDDVPSTIQDILTAGMSFWMLTGDKLETAENIGKTCSLIDENTHLERSTSGSAQECKSALEKSLENFERFKGEKPLALIIEGPALEVILYDHNNQSKREKYRQISSNEQNVHSALDSKKIFLKMADMCRTIICCRVSPGEKREVVKLIKETSGKVTLSIGDGANDVPMILEAHIGIGLYGEEGIQAVQASDYALGEFRFLWELLLVHGRFNYMRQSEMILYFFYKNLVFTIPQFLFAHYSAYSGQTVYDDWYLTFYNMVFTALPLLMRALFERDFDVPKRWEATGDTALENKKYLRKVIPYTYCLGSENQLFTRGRFVLWVSNGIIHSFIVFFVPLYAACEGVMDEDGHSYDLWSFSIASFSSIIIIVNLKLAVNTKLWNKFHYACMFGFSIALYFIFILIYDVLTYTSSFHTVYMILGTHYYYFCILANISLVCIVDLGLTFAYKFMYPTSSDILAAGCSQFAQEYVFDQHNYFESNDNANDKTIQKNDVATINKQERNINIEKGEVFTYEDKLVDLFPKSNK</sequence>
<feature type="transmembrane region" description="Helical" evidence="16">
    <location>
        <begin position="1054"/>
        <end position="1074"/>
    </location>
</feature>
<keyword evidence="5 15" id="KW-0479">Metal-binding</keyword>
<dbReference type="Pfam" id="PF00122">
    <property type="entry name" value="E1-E2_ATPase"/>
    <property type="match status" value="1"/>
</dbReference>
<comment type="catalytic activity">
    <reaction evidence="12 16">
        <text>ATP + H2O + phospholipidSide 1 = ADP + phosphate + phospholipidSide 2.</text>
        <dbReference type="EC" id="7.6.2.1"/>
    </reaction>
</comment>
<keyword evidence="11 16" id="KW-0472">Membrane</keyword>
<gene>
    <name evidence="20" type="ORF">SteCoe_16396</name>
</gene>
<dbReference type="FunFam" id="3.40.50.1000:FF:000014">
    <property type="entry name" value="Phospholipid-transporting ATPase"/>
    <property type="match status" value="1"/>
</dbReference>
<evidence type="ECO:0000256" key="2">
    <source>
        <dbReference type="ARBA" id="ARBA00004308"/>
    </source>
</evidence>
<dbReference type="InterPro" id="IPR023214">
    <property type="entry name" value="HAD_sf"/>
</dbReference>
<feature type="active site" description="4-aspartylphosphate intermediate" evidence="13">
    <location>
        <position position="388"/>
    </location>
</feature>
<dbReference type="PROSITE" id="PS00154">
    <property type="entry name" value="ATPASE_E1_E2"/>
    <property type="match status" value="1"/>
</dbReference>
<comment type="similarity">
    <text evidence="3 16">Belongs to the cation transport ATPase (P-type) (TC 3.A.3) family. Type IV subfamily.</text>
</comment>
<evidence type="ECO:0000256" key="13">
    <source>
        <dbReference type="PIRSR" id="PIRSR606539-1"/>
    </source>
</evidence>
<dbReference type="InterPro" id="IPR023299">
    <property type="entry name" value="ATPase_P-typ_cyto_dom_N"/>
</dbReference>
<feature type="binding site" evidence="14">
    <location>
        <position position="388"/>
    </location>
    <ligand>
        <name>ATP</name>
        <dbReference type="ChEBI" id="CHEBI:30616"/>
    </ligand>
</feature>
<dbReference type="PANTHER" id="PTHR24092:SF150">
    <property type="entry name" value="PHOSPHOLIPID-TRANSPORTING ATPASE"/>
    <property type="match status" value="1"/>
</dbReference>
<evidence type="ECO:0000256" key="12">
    <source>
        <dbReference type="ARBA" id="ARBA00034036"/>
    </source>
</evidence>
<dbReference type="InterPro" id="IPR044492">
    <property type="entry name" value="P_typ_ATPase_HD_dom"/>
</dbReference>
<feature type="binding site" evidence="15">
    <location>
        <position position="388"/>
    </location>
    <ligand>
        <name>Mg(2+)</name>
        <dbReference type="ChEBI" id="CHEBI:18420"/>
    </ligand>
</feature>
<dbReference type="NCBIfam" id="TIGR01494">
    <property type="entry name" value="ATPase_P-type"/>
    <property type="match status" value="1"/>
</dbReference>
<dbReference type="Gene3D" id="2.70.150.10">
    <property type="entry name" value="Calcium-transporting ATPase, cytoplasmic transduction domain A"/>
    <property type="match status" value="1"/>
</dbReference>
<feature type="transmembrane region" description="Helical" evidence="16">
    <location>
        <begin position="1094"/>
        <end position="1117"/>
    </location>
</feature>
<protein>
    <recommendedName>
        <fullName evidence="16">Phospholipid-transporting ATPase</fullName>
        <ecNumber evidence="16">7.6.2.1</ecNumber>
    </recommendedName>
</protein>
<dbReference type="InterPro" id="IPR036412">
    <property type="entry name" value="HAD-like_sf"/>
</dbReference>
<dbReference type="NCBIfam" id="TIGR01652">
    <property type="entry name" value="ATPase-Plipid"/>
    <property type="match status" value="1"/>
</dbReference>
<dbReference type="Proteomes" id="UP000187209">
    <property type="component" value="Unassembled WGS sequence"/>
</dbReference>
<feature type="binding site" evidence="14">
    <location>
        <position position="390"/>
    </location>
    <ligand>
        <name>ATP</name>
        <dbReference type="ChEBI" id="CHEBI:30616"/>
    </ligand>
</feature>
<dbReference type="SFLD" id="SFLDS00003">
    <property type="entry name" value="Haloacid_Dehalogenase"/>
    <property type="match status" value="1"/>
</dbReference>
<dbReference type="InterPro" id="IPR059000">
    <property type="entry name" value="ATPase_P-type_domA"/>
</dbReference>
<dbReference type="Pfam" id="PF13246">
    <property type="entry name" value="Cation_ATPase"/>
    <property type="match status" value="1"/>
</dbReference>
<accession>A0A1R2C1H5</accession>
<evidence type="ECO:0000256" key="4">
    <source>
        <dbReference type="ARBA" id="ARBA00022692"/>
    </source>
</evidence>
<evidence type="ECO:0000256" key="9">
    <source>
        <dbReference type="ARBA" id="ARBA00022967"/>
    </source>
</evidence>
<dbReference type="Pfam" id="PF16209">
    <property type="entry name" value="PhoLip_ATPase_N"/>
    <property type="match status" value="1"/>
</dbReference>
<feature type="transmembrane region" description="Helical" evidence="16">
    <location>
        <begin position="1023"/>
        <end position="1042"/>
    </location>
</feature>
<evidence type="ECO:0000256" key="15">
    <source>
        <dbReference type="PIRSR" id="PIRSR606539-3"/>
    </source>
</evidence>
<feature type="transmembrane region" description="Helical" evidence="16">
    <location>
        <begin position="989"/>
        <end position="1011"/>
    </location>
</feature>
<dbReference type="InterPro" id="IPR008250">
    <property type="entry name" value="ATPase_P-typ_transduc_dom_A_sf"/>
</dbReference>
<dbReference type="EC" id="7.6.2.1" evidence="16"/>
<keyword evidence="10 16" id="KW-1133">Transmembrane helix</keyword>
<evidence type="ECO:0000256" key="16">
    <source>
        <dbReference type="RuleBase" id="RU362033"/>
    </source>
</evidence>
<evidence type="ECO:0000256" key="6">
    <source>
        <dbReference type="ARBA" id="ARBA00022741"/>
    </source>
</evidence>
<feature type="binding site" evidence="15">
    <location>
        <position position="837"/>
    </location>
    <ligand>
        <name>Mg(2+)</name>
        <dbReference type="ChEBI" id="CHEBI:18420"/>
    </ligand>
</feature>
<dbReference type="PRINTS" id="PR00119">
    <property type="entry name" value="CATATPASE"/>
</dbReference>
<feature type="binding site" evidence="15">
    <location>
        <position position="833"/>
    </location>
    <ligand>
        <name>Mg(2+)</name>
        <dbReference type="ChEBI" id="CHEBI:18420"/>
    </ligand>
</feature>
<keyword evidence="7 14" id="KW-0067">ATP-binding</keyword>
<keyword evidence="8 15" id="KW-0460">Magnesium</keyword>
<evidence type="ECO:0000256" key="7">
    <source>
        <dbReference type="ARBA" id="ARBA00022840"/>
    </source>
</evidence>
<feature type="binding site" evidence="14">
    <location>
        <position position="813"/>
    </location>
    <ligand>
        <name>ATP</name>
        <dbReference type="ChEBI" id="CHEBI:30616"/>
    </ligand>
</feature>
<feature type="binding site" evidence="14">
    <location>
        <position position="695"/>
    </location>
    <ligand>
        <name>ATP</name>
        <dbReference type="ChEBI" id="CHEBI:30616"/>
    </ligand>
</feature>
<feature type="binding site" evidence="14">
    <location>
        <position position="807"/>
    </location>
    <ligand>
        <name>ATP</name>
        <dbReference type="ChEBI" id="CHEBI:30616"/>
    </ligand>
</feature>
<feature type="binding site" evidence="14">
    <location>
        <position position="614"/>
    </location>
    <ligand>
        <name>ATP</name>
        <dbReference type="ChEBI" id="CHEBI:30616"/>
    </ligand>
</feature>
<feature type="binding site" evidence="14">
    <location>
        <position position="836"/>
    </location>
    <ligand>
        <name>ATP</name>
        <dbReference type="ChEBI" id="CHEBI:30616"/>
    </ligand>
</feature>
<name>A0A1R2C1H5_9CILI</name>
<evidence type="ECO:0000256" key="8">
    <source>
        <dbReference type="ARBA" id="ARBA00022842"/>
    </source>
</evidence>
<feature type="transmembrane region" description="Helical" evidence="16">
    <location>
        <begin position="270"/>
        <end position="293"/>
    </location>
</feature>
<keyword evidence="21" id="KW-1185">Reference proteome</keyword>
<dbReference type="AlphaFoldDB" id="A0A1R2C1H5"/>
<keyword evidence="4 16" id="KW-0812">Transmembrane</keyword>
<evidence type="ECO:0000256" key="1">
    <source>
        <dbReference type="ARBA" id="ARBA00004141"/>
    </source>
</evidence>
<dbReference type="GO" id="GO:0016887">
    <property type="term" value="F:ATP hydrolysis activity"/>
    <property type="evidence" value="ECO:0007669"/>
    <property type="project" value="InterPro"/>
</dbReference>
<dbReference type="SUPFAM" id="SSF81665">
    <property type="entry name" value="Calcium ATPase, transmembrane domain M"/>
    <property type="match status" value="1"/>
</dbReference>
<dbReference type="EMBL" id="MPUH01000326">
    <property type="protein sequence ID" value="OMJ82799.1"/>
    <property type="molecule type" value="Genomic_DNA"/>
</dbReference>
<feature type="binding site" evidence="14">
    <location>
        <position position="555"/>
    </location>
    <ligand>
        <name>ATP</name>
        <dbReference type="ChEBI" id="CHEBI:30616"/>
    </ligand>
</feature>
<feature type="domain" description="P-type ATPase A" evidence="17">
    <location>
        <begin position="107"/>
        <end position="251"/>
    </location>
</feature>
<evidence type="ECO:0000256" key="14">
    <source>
        <dbReference type="PIRSR" id="PIRSR606539-2"/>
    </source>
</evidence>
<organism evidence="20 21">
    <name type="scientific">Stentor coeruleus</name>
    <dbReference type="NCBI Taxonomy" id="5963"/>
    <lineage>
        <taxon>Eukaryota</taxon>
        <taxon>Sar</taxon>
        <taxon>Alveolata</taxon>
        <taxon>Ciliophora</taxon>
        <taxon>Postciliodesmatophora</taxon>
        <taxon>Heterotrichea</taxon>
        <taxon>Heterotrichida</taxon>
        <taxon>Stentoridae</taxon>
        <taxon>Stentor</taxon>
    </lineage>
</organism>
<feature type="transmembrane region" description="Helical" evidence="16">
    <location>
        <begin position="323"/>
        <end position="345"/>
    </location>
</feature>
<feature type="domain" description="P-type ATPase N-terminal" evidence="18">
    <location>
        <begin position="13"/>
        <end position="76"/>
    </location>
</feature>
<comment type="subcellular location">
    <subcellularLocation>
        <location evidence="2">Endomembrane system</location>
    </subcellularLocation>
    <subcellularLocation>
        <location evidence="1 16">Membrane</location>
        <topology evidence="1 16">Multi-pass membrane protein</topology>
    </subcellularLocation>
</comment>
<evidence type="ECO:0000256" key="11">
    <source>
        <dbReference type="ARBA" id="ARBA00023136"/>
    </source>
</evidence>
<dbReference type="GO" id="GO:0000287">
    <property type="term" value="F:magnesium ion binding"/>
    <property type="evidence" value="ECO:0007669"/>
    <property type="project" value="UniProtKB-UniRule"/>
</dbReference>
<dbReference type="SFLD" id="SFLDF00027">
    <property type="entry name" value="p-type_atpase"/>
    <property type="match status" value="1"/>
</dbReference>
<feature type="domain" description="P-type ATPase C-terminal" evidence="19">
    <location>
        <begin position="859"/>
        <end position="1123"/>
    </location>
</feature>
<dbReference type="Gene3D" id="3.40.1110.10">
    <property type="entry name" value="Calcium-transporting ATPase, cytoplasmic domain N"/>
    <property type="match status" value="1"/>
</dbReference>
<dbReference type="OrthoDB" id="377733at2759"/>
<feature type="transmembrane region" description="Helical" evidence="16">
    <location>
        <begin position="891"/>
        <end position="911"/>
    </location>
</feature>
<dbReference type="SUPFAM" id="SSF81660">
    <property type="entry name" value="Metal cation-transporting ATPase, ATP-binding domain N"/>
    <property type="match status" value="1"/>
</dbReference>
<feature type="binding site" evidence="14">
    <location>
        <position position="579"/>
    </location>
    <ligand>
        <name>ATP</name>
        <dbReference type="ChEBI" id="CHEBI:30616"/>
    </ligand>
</feature>
<dbReference type="SFLD" id="SFLDG00002">
    <property type="entry name" value="C1.7:_P-type_atpase_like"/>
    <property type="match status" value="1"/>
</dbReference>
<dbReference type="GO" id="GO:0045332">
    <property type="term" value="P:phospholipid translocation"/>
    <property type="evidence" value="ECO:0007669"/>
    <property type="project" value="TreeGrafter"/>
</dbReference>
<reference evidence="20 21" key="1">
    <citation type="submission" date="2016-11" db="EMBL/GenBank/DDBJ databases">
        <title>The macronuclear genome of Stentor coeruleus: a giant cell with tiny introns.</title>
        <authorList>
            <person name="Slabodnick M."/>
            <person name="Ruby J.G."/>
            <person name="Reiff S.B."/>
            <person name="Swart E.C."/>
            <person name="Gosai S."/>
            <person name="Prabakaran S."/>
            <person name="Witkowska E."/>
            <person name="Larue G.E."/>
            <person name="Fisher S."/>
            <person name="Freeman R.M."/>
            <person name="Gunawardena J."/>
            <person name="Chu W."/>
            <person name="Stover N.A."/>
            <person name="Gregory B.D."/>
            <person name="Nowacki M."/>
            <person name="Derisi J."/>
            <person name="Roy S.W."/>
            <person name="Marshall W.F."/>
            <person name="Sood P."/>
        </authorList>
    </citation>
    <scope>NUCLEOTIDE SEQUENCE [LARGE SCALE GENOMIC DNA]</scope>
    <source>
        <strain evidence="20">WM001</strain>
    </source>
</reference>
<dbReference type="Pfam" id="PF16212">
    <property type="entry name" value="PhoLip_ATPase_C"/>
    <property type="match status" value="1"/>
</dbReference>
<dbReference type="SUPFAM" id="SSF56784">
    <property type="entry name" value="HAD-like"/>
    <property type="match status" value="1"/>
</dbReference>
<dbReference type="InterPro" id="IPR018303">
    <property type="entry name" value="ATPase_P-typ_P_site"/>
</dbReference>
<dbReference type="InterPro" id="IPR001757">
    <property type="entry name" value="P_typ_ATPase"/>
</dbReference>
<evidence type="ECO:0000259" key="18">
    <source>
        <dbReference type="Pfam" id="PF16209"/>
    </source>
</evidence>
<evidence type="ECO:0000259" key="17">
    <source>
        <dbReference type="Pfam" id="PF00122"/>
    </source>
</evidence>